<dbReference type="RefSeq" id="WP_181549407.1">
    <property type="nucleotide sequence ID" value="NZ_JACDUS010000001.1"/>
</dbReference>
<protein>
    <submittedName>
        <fullName evidence="2">Uncharacterized protein</fullName>
    </submittedName>
</protein>
<dbReference type="Proteomes" id="UP000525298">
    <property type="component" value="Unassembled WGS sequence"/>
</dbReference>
<sequence length="67" mass="7579">MFDTSLNELERDATGHCKGECRDRAREGEQDRQTAINREPIDSPEDYPSVKWAQSRDMQPGVFGGHG</sequence>
<dbReference type="EMBL" id="JACDUS010000001">
    <property type="protein sequence ID" value="MBA2879701.1"/>
    <property type="molecule type" value="Genomic_DNA"/>
</dbReference>
<keyword evidence="3" id="KW-1185">Reference proteome</keyword>
<feature type="region of interest" description="Disordered" evidence="1">
    <location>
        <begin position="20"/>
        <end position="67"/>
    </location>
</feature>
<evidence type="ECO:0000256" key="1">
    <source>
        <dbReference type="SAM" id="MobiDB-lite"/>
    </source>
</evidence>
<dbReference type="AlphaFoldDB" id="A0A7W0C5U3"/>
<feature type="compositionally biased region" description="Basic and acidic residues" evidence="1">
    <location>
        <begin position="20"/>
        <end position="32"/>
    </location>
</feature>
<gene>
    <name evidence="2" type="ORF">HNR65_000008</name>
</gene>
<accession>A0A7W0C5U3</accession>
<proteinExistence type="predicted"/>
<evidence type="ECO:0000313" key="3">
    <source>
        <dbReference type="Proteomes" id="UP000525298"/>
    </source>
</evidence>
<comment type="caution">
    <text evidence="2">The sequence shown here is derived from an EMBL/GenBank/DDBJ whole genome shotgun (WGS) entry which is preliminary data.</text>
</comment>
<reference evidence="2 3" key="1">
    <citation type="submission" date="2020-07" db="EMBL/GenBank/DDBJ databases">
        <title>Genomic Encyclopedia of Type Strains, Phase IV (KMG-IV): sequencing the most valuable type-strain genomes for metagenomic binning, comparative biology and taxonomic classification.</title>
        <authorList>
            <person name="Goeker M."/>
        </authorList>
    </citation>
    <scope>NUCLEOTIDE SEQUENCE [LARGE SCALE GENOMIC DNA]</scope>
    <source>
        <strain evidence="2 3">DSM 17721</strain>
    </source>
</reference>
<name>A0A7W0C5U3_9BACT</name>
<organism evidence="2 3">
    <name type="scientific">Desulfosalsimonas propionicica</name>
    <dbReference type="NCBI Taxonomy" id="332175"/>
    <lineage>
        <taxon>Bacteria</taxon>
        <taxon>Pseudomonadati</taxon>
        <taxon>Thermodesulfobacteriota</taxon>
        <taxon>Desulfobacteria</taxon>
        <taxon>Desulfobacterales</taxon>
        <taxon>Desulfosalsimonadaceae</taxon>
        <taxon>Desulfosalsimonas</taxon>
    </lineage>
</organism>
<evidence type="ECO:0000313" key="2">
    <source>
        <dbReference type="EMBL" id="MBA2879701.1"/>
    </source>
</evidence>